<keyword evidence="4" id="KW-0812">Transmembrane</keyword>
<reference evidence="9" key="1">
    <citation type="submission" date="2022-07" db="EMBL/GenBank/DDBJ databases">
        <title>Complete genome sequence of Salinispirillum sp. LH10-3-1 capable of multiple carbohydrate inversion isolated from a soda lake.</title>
        <authorList>
            <person name="Liu J."/>
            <person name="Zhai Y."/>
            <person name="Zhang H."/>
            <person name="Yang H."/>
            <person name="Qu J."/>
            <person name="Li J."/>
        </authorList>
    </citation>
    <scope>NUCLEOTIDE SEQUENCE</scope>
    <source>
        <strain evidence="9">LH 10-3-1</strain>
    </source>
</reference>
<sequence>MMNNPLRRWYGTGRKRRILRLVALIFVGLSALISSTVWFADQWFGWQARGQVYTDKTQLTPSRFGLLLGTAKYHPSGTLNPFYQARIAAAAELYHDGLLEFILASGNHNPPFYNEPRMMMQDLIQLGVPEAAILQDGEGTRTLNSVIRLKTEYHQDHVIIISQQFHIERALYQAKAVGIDAQGFVAVDAPPNWHWRVRVREVLARLYALVEIHLLRRADLPAA</sequence>
<comment type="function">
    <text evidence="7">Participates in the barrier function of the cell envelope.</text>
</comment>
<dbReference type="GO" id="GO:0005886">
    <property type="term" value="C:plasma membrane"/>
    <property type="evidence" value="ECO:0007669"/>
    <property type="project" value="UniProtKB-SubCell"/>
</dbReference>
<dbReference type="CDD" id="cd06259">
    <property type="entry name" value="YdcF-like"/>
    <property type="match status" value="1"/>
</dbReference>
<name>A0AB38YCT7_9GAMM</name>
<evidence type="ECO:0000256" key="5">
    <source>
        <dbReference type="ARBA" id="ARBA00022989"/>
    </source>
</evidence>
<gene>
    <name evidence="9" type="ORF">NFC81_10680</name>
</gene>
<organism evidence="9">
    <name type="scientific">Salinispirillum sp. LH 10-3-1</name>
    <dbReference type="NCBI Taxonomy" id="2952525"/>
    <lineage>
        <taxon>Bacteria</taxon>
        <taxon>Pseudomonadati</taxon>
        <taxon>Pseudomonadota</taxon>
        <taxon>Gammaproteobacteria</taxon>
        <taxon>Oceanospirillales</taxon>
        <taxon>Saccharospirillaceae</taxon>
        <taxon>Salinispirillum</taxon>
    </lineage>
</organism>
<keyword evidence="3" id="KW-0997">Cell inner membrane</keyword>
<evidence type="ECO:0000313" key="9">
    <source>
        <dbReference type="EMBL" id="WLD57183.1"/>
    </source>
</evidence>
<proteinExistence type="predicted"/>
<dbReference type="AlphaFoldDB" id="A0AB38YCT7"/>
<dbReference type="PANTHER" id="PTHR30336">
    <property type="entry name" value="INNER MEMBRANE PROTEIN, PROBABLE PERMEASE"/>
    <property type="match status" value="1"/>
</dbReference>
<evidence type="ECO:0000256" key="3">
    <source>
        <dbReference type="ARBA" id="ARBA00022519"/>
    </source>
</evidence>
<dbReference type="InterPro" id="IPR051599">
    <property type="entry name" value="Cell_Envelope_Assoc"/>
</dbReference>
<evidence type="ECO:0000256" key="1">
    <source>
        <dbReference type="ARBA" id="ARBA00004377"/>
    </source>
</evidence>
<comment type="subcellular location">
    <subcellularLocation>
        <location evidence="1">Cell inner membrane</location>
        <topology evidence="1">Single-pass membrane protein</topology>
    </subcellularLocation>
</comment>
<dbReference type="RefSeq" id="WP_304994471.1">
    <property type="nucleotide sequence ID" value="NZ_CP101717.1"/>
</dbReference>
<keyword evidence="5" id="KW-1133">Transmembrane helix</keyword>
<protein>
    <submittedName>
        <fullName evidence="9">YdcF family protein</fullName>
    </submittedName>
</protein>
<dbReference type="InterPro" id="IPR003848">
    <property type="entry name" value="DUF218"/>
</dbReference>
<feature type="domain" description="DUF218" evidence="8">
    <location>
        <begin position="78"/>
        <end position="189"/>
    </location>
</feature>
<keyword evidence="6" id="KW-0472">Membrane</keyword>
<evidence type="ECO:0000259" key="8">
    <source>
        <dbReference type="Pfam" id="PF02698"/>
    </source>
</evidence>
<evidence type="ECO:0000256" key="7">
    <source>
        <dbReference type="ARBA" id="ARBA00037355"/>
    </source>
</evidence>
<keyword evidence="2" id="KW-1003">Cell membrane</keyword>
<evidence type="ECO:0000256" key="4">
    <source>
        <dbReference type="ARBA" id="ARBA00022692"/>
    </source>
</evidence>
<dbReference type="PANTHER" id="PTHR30336:SF0">
    <property type="entry name" value="PROTEIN SANA"/>
    <property type="match status" value="1"/>
</dbReference>
<evidence type="ECO:0000256" key="2">
    <source>
        <dbReference type="ARBA" id="ARBA00022475"/>
    </source>
</evidence>
<accession>A0AB38YCT7</accession>
<dbReference type="Pfam" id="PF02698">
    <property type="entry name" value="DUF218"/>
    <property type="match status" value="1"/>
</dbReference>
<dbReference type="EMBL" id="CP101717">
    <property type="protein sequence ID" value="WLD57183.1"/>
    <property type="molecule type" value="Genomic_DNA"/>
</dbReference>
<evidence type="ECO:0000256" key="6">
    <source>
        <dbReference type="ARBA" id="ARBA00023136"/>
    </source>
</evidence>